<proteinExistence type="predicted"/>
<evidence type="ECO:0008006" key="2">
    <source>
        <dbReference type="Google" id="ProtNLM"/>
    </source>
</evidence>
<dbReference type="InterPro" id="IPR009097">
    <property type="entry name" value="Cyclic_Pdiesterase"/>
</dbReference>
<gene>
    <name evidence="1" type="ORF">METZ01_LOCUS230310</name>
</gene>
<accession>A0A382GQR2</accession>
<organism evidence="1">
    <name type="scientific">marine metagenome</name>
    <dbReference type="NCBI Taxonomy" id="408172"/>
    <lineage>
        <taxon>unclassified sequences</taxon>
        <taxon>metagenomes</taxon>
        <taxon>ecological metagenomes</taxon>
    </lineage>
</organism>
<feature type="non-terminal residue" evidence="1">
    <location>
        <position position="99"/>
    </location>
</feature>
<evidence type="ECO:0000313" key="1">
    <source>
        <dbReference type="EMBL" id="SVB77456.1"/>
    </source>
</evidence>
<protein>
    <recommendedName>
        <fullName evidence="2">Cyclic phosphodiesterase-like protein</fullName>
    </recommendedName>
</protein>
<sequence>MPAPEDIPVLQAMIEALANRYDAPIFKPHLTLYSGQFEKEETPWANLPSIEPISLPVLGVDATTQYTKTLFLQFPRNERLLALMESLREQCPKSTGYSL</sequence>
<reference evidence="1" key="1">
    <citation type="submission" date="2018-05" db="EMBL/GenBank/DDBJ databases">
        <authorList>
            <person name="Lanie J.A."/>
            <person name="Ng W.-L."/>
            <person name="Kazmierczak K.M."/>
            <person name="Andrzejewski T.M."/>
            <person name="Davidsen T.M."/>
            <person name="Wayne K.J."/>
            <person name="Tettelin H."/>
            <person name="Glass J.I."/>
            <person name="Rusch D."/>
            <person name="Podicherti R."/>
            <person name="Tsui H.-C.T."/>
            <person name="Winkler M.E."/>
        </authorList>
    </citation>
    <scope>NUCLEOTIDE SEQUENCE</scope>
</reference>
<dbReference type="AlphaFoldDB" id="A0A382GQR2"/>
<dbReference type="EMBL" id="UINC01056891">
    <property type="protein sequence ID" value="SVB77456.1"/>
    <property type="molecule type" value="Genomic_DNA"/>
</dbReference>
<dbReference type="Gene3D" id="3.90.1140.10">
    <property type="entry name" value="Cyclic phosphodiesterase"/>
    <property type="match status" value="1"/>
</dbReference>
<name>A0A382GQR2_9ZZZZ</name>
<dbReference type="SUPFAM" id="SSF55144">
    <property type="entry name" value="LigT-like"/>
    <property type="match status" value="1"/>
</dbReference>